<dbReference type="GO" id="GO:0007160">
    <property type="term" value="P:cell-matrix adhesion"/>
    <property type="evidence" value="ECO:0007669"/>
    <property type="project" value="TreeGrafter"/>
</dbReference>
<evidence type="ECO:0000256" key="4">
    <source>
        <dbReference type="ARBA" id="ARBA00022889"/>
    </source>
</evidence>
<name>A0A3Q1IUP5_ANATE</name>
<evidence type="ECO:0000256" key="6">
    <source>
        <dbReference type="ARBA" id="ARBA00023180"/>
    </source>
</evidence>
<reference evidence="8" key="2">
    <citation type="submission" date="2025-08" db="UniProtKB">
        <authorList>
            <consortium name="Ensembl"/>
        </authorList>
    </citation>
    <scope>IDENTIFICATION</scope>
</reference>
<dbReference type="Pfam" id="PF06060">
    <property type="entry name" value="Mesothelin"/>
    <property type="match status" value="1"/>
</dbReference>
<feature type="region of interest" description="Disordered" evidence="7">
    <location>
        <begin position="2017"/>
        <end position="2061"/>
    </location>
</feature>
<evidence type="ECO:0000256" key="2">
    <source>
        <dbReference type="ARBA" id="ARBA00011016"/>
    </source>
</evidence>
<organism evidence="8 9">
    <name type="scientific">Anabas testudineus</name>
    <name type="common">Climbing perch</name>
    <name type="synonym">Anthias testudineus</name>
    <dbReference type="NCBI Taxonomy" id="64144"/>
    <lineage>
        <taxon>Eukaryota</taxon>
        <taxon>Metazoa</taxon>
        <taxon>Chordata</taxon>
        <taxon>Craniata</taxon>
        <taxon>Vertebrata</taxon>
        <taxon>Euteleostomi</taxon>
        <taxon>Actinopterygii</taxon>
        <taxon>Neopterygii</taxon>
        <taxon>Teleostei</taxon>
        <taxon>Neoteleostei</taxon>
        <taxon>Acanthomorphata</taxon>
        <taxon>Anabantaria</taxon>
        <taxon>Anabantiformes</taxon>
        <taxon>Anabantoidei</taxon>
        <taxon>Anabantidae</taxon>
        <taxon>Anabas</taxon>
    </lineage>
</organism>
<dbReference type="AlphaFoldDB" id="A0A3Q1IUP5"/>
<dbReference type="InParanoid" id="A0A3Q1IUP5"/>
<reference evidence="8" key="3">
    <citation type="submission" date="2025-09" db="UniProtKB">
        <authorList>
            <consortium name="Ensembl"/>
        </authorList>
    </citation>
    <scope>IDENTIFICATION</scope>
</reference>
<dbReference type="InterPro" id="IPR010335">
    <property type="entry name" value="Mesothelin"/>
</dbReference>
<reference evidence="8" key="1">
    <citation type="submission" date="2021-04" db="EMBL/GenBank/DDBJ databases">
        <authorList>
            <consortium name="Wellcome Sanger Institute Data Sharing"/>
        </authorList>
    </citation>
    <scope>NUCLEOTIDE SEQUENCE [LARGE SCALE GENOMIC DNA]</scope>
</reference>
<dbReference type="STRING" id="64144.ENSATEP00000007446"/>
<dbReference type="PANTHER" id="PTHR23412:SF6">
    <property type="entry name" value="MESOTHELIN"/>
    <property type="match status" value="1"/>
</dbReference>
<accession>A0A3Q1IUP5</accession>
<evidence type="ECO:0008006" key="10">
    <source>
        <dbReference type="Google" id="ProtNLM"/>
    </source>
</evidence>
<evidence type="ECO:0000256" key="1">
    <source>
        <dbReference type="ARBA" id="ARBA00004370"/>
    </source>
</evidence>
<dbReference type="RefSeq" id="XP_026214815.1">
    <property type="nucleotide sequence ID" value="XM_026359030.1"/>
</dbReference>
<dbReference type="Ensembl" id="ENSATET00000007572.3">
    <property type="protein sequence ID" value="ENSATEP00000007446.3"/>
    <property type="gene ID" value="ENSATEG00000005220.3"/>
</dbReference>
<proteinExistence type="inferred from homology"/>
<keyword evidence="4" id="KW-0130">Cell adhesion</keyword>
<keyword evidence="5" id="KW-0472">Membrane</keyword>
<evidence type="ECO:0000256" key="3">
    <source>
        <dbReference type="ARBA" id="ARBA00022729"/>
    </source>
</evidence>
<dbReference type="GO" id="GO:0009986">
    <property type="term" value="C:cell surface"/>
    <property type="evidence" value="ECO:0007669"/>
    <property type="project" value="TreeGrafter"/>
</dbReference>
<evidence type="ECO:0000256" key="7">
    <source>
        <dbReference type="SAM" id="MobiDB-lite"/>
    </source>
</evidence>
<dbReference type="InterPro" id="IPR026664">
    <property type="entry name" value="Stereocilin-rel"/>
</dbReference>
<keyword evidence="9" id="KW-1185">Reference proteome</keyword>
<sequence>MEDPTFIKLWYQIKLRPLLPNVPPALLSCLSTKNFSCSVYQTIIEALSKDMSFMDADAVYSQNIYKYFIYPFLLQHNTSGPQCFSNQSAEWLINNFGFFSRFAPITDFYKFNPHFSGLQALHVLSPQQLAELLLLPLPTPPGKDVVISEVFGFLVKSPEQFPQFFHFLVQLAIEVDPPCSIYEQIFESLYGTIQSLPPAIEPVVWGGIHDLMNIAPVECVPQNVMCPLTLYNATSICTGINSSDVQSYLNTSMNVSCSFPLEKYACAQLENFTANQLVSLLECNLPGNSSHSKVLWKMLLSKLSYVLDPALDILANMPMSMVGSSVTEVLDVISEMRLSVLKDEQLTNSSVIDEWFSSRLSRFLPFASGGFLTCLSHRNLSCQSYQHILQVFSLHFGDMTSTQRSVVFRDFIHSFLFQPNSGPGCVNTSTNSTQWLHENLGPFSVFASLRDLINLNPRFNPLEVLPLLTPEQTAELLVLTVPTLTNEDVIINTVFDFLTEPPRETQFSKFLVYLVMFLPQGNLSCSSYQTLFARLNLAMASVSLDLVSSIISSKNNISQYIPPGCTIYVKPDNGTVINETVICAGVNSTTLQLYLNSGQMNGRYCNFSVEQFACASLSALTAQDLAAVLKCNRSSNLSRPAWKLFLTKASPVLDAALDLLSNQILDPNNPAVSVILDTIQELRLNNFSTAEINDPSLILLWFRVRLYPFLPSVSPSFLSHLATTGLNCSTYQLIVQILNGVQPNMTLARQVSVYTNFIQVFLTRNNTADPSCSLNAINSSVWMQKNLGGFSVVIPFQDLQILYPQFSPMEALSQLSPRQLAALSATPGLLTSPAQVNTVMSLIPNQLLPAFFDDFSSAIVGQANTLPSPVRSALLQVVFDRVNLTDSSVSDSVVTLWLSKRLPPLLLNLSQLQVAPLFTIWTGRNCSIGQQGVVDLNNIISTLSEETKKEIYSNIIQTLQGPTPLRCYGDNYNISFYSFLELSFKGFQFPNLTTFLSLMPQDRMHQLLNSIPPAHLGAFLNRPGVVDNSTQLCVLYNNYIQTPVFLKTESLPAVVKEETLPCVWPMALQSSTRSDINAWFDQSLKSYLAFLTRSLISPEFTSNASCLAFQKFVSVLGGYNYTSADFMMTDVYDSIRSYLSLPASEPPRCYNSSNPDLNSTAWFVDYIGPFMSFLTLEDLQAFGSAQVIQVFTVNLLNIALLNQTTLPLNVTSYYTELVYQENVNFNPLLLPLVCRCSAPGQAFSQLSANESMIVLHNLTTVCTNLDPQIAAALASNLGNNMDAASLAALGNESTGLSTGQIQTISPATLYLALTTLSSVSGWNYGQANAIIQALMSSGLLQVNSSSSLFMLGSLVVGLPSTVFQHISGSQLISASTNPSFLVNLMSGPQIIRETFVTQIISVNTNSESIIQNVPNQMATEIPRSLLLGFSNSNSVITTLNQKEWKKEQVELFFSVIGTESAVAVLGSPSNLSSSVLQGFTCTGVSSIQTTQINKLIKACRRTGNNRVQLVETQLTCMYNYIKGYPDVTNFTLYPPDVMLYYDYSLVPQASCRLYFQQLANANFFVFSSTLSYKLTTLFANARSCLGITNTSLTKDNILVLGNMCCTLDVSYIQNSDPYILETLKNCPDLTSAQAAAVQTMLLSGNTQYGAPSTWNSQTLLNLGMLPLYLTSTFYKNFNQKTKQQFMKYFLNVLHDNAVSIQKRRTLKEQIRLSIVNKSKRSAVSNCTVGIITQVTISDDTFPFNYYDVNQFDYCLTAATVKDNLDAITQKVDQLDYLSIVLSKLQEAYGASATIPENQVQLLGPASRVASVDNINLWNITQIDTLSALMSSKNGPWDPSLANAVISKYLSNAGNKLGSAELNAIGVYLCSLDVSVLMTISQQSLKDASALNISNCTTEKQNALFNIAVQAFAPTTRASTTVSSYQLIQPYISGANLSYILDLLASNVSMDLATFISLPSSIVMNLTVSQVQRLLGSNLPDLVLYQNQSLVRSWIRSQPQIQLDSLGLGLVGGLASSTNPTDSSSSSSTTSASATGSSSSTTTAATATTTSATSTSSTTKGNGTNIRADAGFSFLVLLFLFIITQHMVV</sequence>
<dbReference type="PANTHER" id="PTHR23412">
    <property type="entry name" value="STEREOCILIN RELATED"/>
    <property type="match status" value="1"/>
</dbReference>
<evidence type="ECO:0000256" key="5">
    <source>
        <dbReference type="ARBA" id="ARBA00023136"/>
    </source>
</evidence>
<comment type="similarity">
    <text evidence="2">Belongs to the mesothelin family.</text>
</comment>
<feature type="compositionally biased region" description="Low complexity" evidence="7">
    <location>
        <begin position="2017"/>
        <end position="2058"/>
    </location>
</feature>
<dbReference type="GO" id="GO:0016020">
    <property type="term" value="C:membrane"/>
    <property type="evidence" value="ECO:0007669"/>
    <property type="project" value="UniProtKB-SubCell"/>
</dbReference>
<keyword evidence="6" id="KW-0325">Glycoprotein</keyword>
<dbReference type="Proteomes" id="UP000265040">
    <property type="component" value="Chromosome 1"/>
</dbReference>
<evidence type="ECO:0000313" key="9">
    <source>
        <dbReference type="Proteomes" id="UP000265040"/>
    </source>
</evidence>
<dbReference type="GeneID" id="113161444"/>
<protein>
    <recommendedName>
        <fullName evidence="10">Mesothelin-like protein</fullName>
    </recommendedName>
</protein>
<comment type="subcellular location">
    <subcellularLocation>
        <location evidence="1">Membrane</location>
    </subcellularLocation>
</comment>
<keyword evidence="3" id="KW-0732">Signal</keyword>
<dbReference type="GeneTree" id="ENSGT00950000182957"/>
<evidence type="ECO:0000313" key="8">
    <source>
        <dbReference type="Ensembl" id="ENSATEP00000007446.3"/>
    </source>
</evidence>